<feature type="compositionally biased region" description="Low complexity" evidence="1">
    <location>
        <begin position="187"/>
        <end position="205"/>
    </location>
</feature>
<feature type="compositionally biased region" description="Pro residues" evidence="1">
    <location>
        <begin position="111"/>
        <end position="120"/>
    </location>
</feature>
<feature type="compositionally biased region" description="Pro residues" evidence="1">
    <location>
        <begin position="81"/>
        <end position="90"/>
    </location>
</feature>
<gene>
    <name evidence="2" type="ORF">EMPG_10897</name>
</gene>
<feature type="compositionally biased region" description="Low complexity" evidence="1">
    <location>
        <begin position="234"/>
        <end position="254"/>
    </location>
</feature>
<protein>
    <submittedName>
        <fullName evidence="2">Uncharacterized protein</fullName>
    </submittedName>
</protein>
<dbReference type="OrthoDB" id="4188768at2759"/>
<feature type="region of interest" description="Disordered" evidence="1">
    <location>
        <begin position="286"/>
        <end position="319"/>
    </location>
</feature>
<evidence type="ECO:0000256" key="1">
    <source>
        <dbReference type="SAM" id="MobiDB-lite"/>
    </source>
</evidence>
<name>A0A0H1B2L8_9EURO</name>
<accession>A0A0H1B2L8</accession>
<feature type="region of interest" description="Disordered" evidence="1">
    <location>
        <begin position="225"/>
        <end position="267"/>
    </location>
</feature>
<reference evidence="3" key="1">
    <citation type="journal article" date="2015" name="PLoS Genet.">
        <title>The dynamic genome and transcriptome of the human fungal pathogen Blastomyces and close relative Emmonsia.</title>
        <authorList>
            <person name="Munoz J.F."/>
            <person name="Gauthier G.M."/>
            <person name="Desjardins C.A."/>
            <person name="Gallo J.E."/>
            <person name="Holder J."/>
            <person name="Sullivan T.D."/>
            <person name="Marty A.J."/>
            <person name="Carmen J.C."/>
            <person name="Chen Z."/>
            <person name="Ding L."/>
            <person name="Gujja S."/>
            <person name="Magrini V."/>
            <person name="Misas E."/>
            <person name="Mitreva M."/>
            <person name="Priest M."/>
            <person name="Saif S."/>
            <person name="Whiston E.A."/>
            <person name="Young S."/>
            <person name="Zeng Q."/>
            <person name="Goldman W.E."/>
            <person name="Mardis E.R."/>
            <person name="Taylor J.W."/>
            <person name="McEwen J.G."/>
            <person name="Clay O.K."/>
            <person name="Klein B.S."/>
            <person name="Cuomo C.A."/>
        </authorList>
    </citation>
    <scope>NUCLEOTIDE SEQUENCE [LARGE SCALE GENOMIC DNA]</scope>
    <source>
        <strain evidence="3">UAMH 139</strain>
    </source>
</reference>
<feature type="compositionally biased region" description="Low complexity" evidence="1">
    <location>
        <begin position="291"/>
        <end position="306"/>
    </location>
</feature>
<feature type="region of interest" description="Disordered" evidence="1">
    <location>
        <begin position="1"/>
        <end position="205"/>
    </location>
</feature>
<evidence type="ECO:0000313" key="3">
    <source>
        <dbReference type="Proteomes" id="UP000053573"/>
    </source>
</evidence>
<keyword evidence="3" id="KW-1185">Reference proteome</keyword>
<feature type="compositionally biased region" description="Low complexity" evidence="1">
    <location>
        <begin position="165"/>
        <end position="180"/>
    </location>
</feature>
<dbReference type="Proteomes" id="UP000053573">
    <property type="component" value="Unassembled WGS sequence"/>
</dbReference>
<proteinExistence type="predicted"/>
<organism evidence="2 3">
    <name type="scientific">Blastomyces silverae</name>
    <dbReference type="NCBI Taxonomy" id="2060906"/>
    <lineage>
        <taxon>Eukaryota</taxon>
        <taxon>Fungi</taxon>
        <taxon>Dikarya</taxon>
        <taxon>Ascomycota</taxon>
        <taxon>Pezizomycotina</taxon>
        <taxon>Eurotiomycetes</taxon>
        <taxon>Eurotiomycetidae</taxon>
        <taxon>Onygenales</taxon>
        <taxon>Ajellomycetaceae</taxon>
        <taxon>Blastomyces</taxon>
    </lineage>
</organism>
<comment type="caution">
    <text evidence="2">The sequence shown here is derived from an EMBL/GenBank/DDBJ whole genome shotgun (WGS) entry which is preliminary data.</text>
</comment>
<feature type="compositionally biased region" description="Low complexity" evidence="1">
    <location>
        <begin position="41"/>
        <end position="55"/>
    </location>
</feature>
<sequence length="454" mass="49615">MSGLHIPGIPTRPNDKAARKRNGPAFKTFPHRVTYKEPLCSSRSSPSISTTSSQSGPFVIPRTRPRAGDAPIPPSRYSTRSPPPTRPSGPIPWSRDSTLSRPQSRYNSTRSPPPTRPSGPIPWSRDSTLSRPQSLCNSTRSPPPARPISPFTYSTLSKLRHRQISPRCSRPTSATSTRSSPAPPTRSVPSFSARSSSSTSIRSDSFPSTRCFIAAALEAVTIRSSPATTAPHVSTSASARSSSTTSTRSGSLLSSPPPPPPPVRFNCAGDRLEAVREVVRRHRREHAQLCSDSSSASKAVSSSHGSDNGNARARTSCRRNVKSAKSVKFGGATVHEVDTWIKPGVHTQRDPTTIVGKLVGWSVTPLEEPEDDEDCKYTTYWGGQVSQLTHAHLPGKPCGRSFCSWNDLANVRRDLCMVARLDPNNPYTSIRTRLVFEEFNRRREKMRGHGHFLP</sequence>
<evidence type="ECO:0000313" key="2">
    <source>
        <dbReference type="EMBL" id="KLJ05620.1"/>
    </source>
</evidence>
<feature type="compositionally biased region" description="Polar residues" evidence="1">
    <location>
        <begin position="125"/>
        <end position="140"/>
    </location>
</feature>
<dbReference type="EMBL" id="LDEV01003576">
    <property type="protein sequence ID" value="KLJ05620.1"/>
    <property type="molecule type" value="Genomic_DNA"/>
</dbReference>
<dbReference type="AlphaFoldDB" id="A0A0H1B2L8"/>